<evidence type="ECO:0000313" key="6">
    <source>
        <dbReference type="Proteomes" id="UP000246114"/>
    </source>
</evidence>
<proteinExistence type="predicted"/>
<evidence type="ECO:0000256" key="1">
    <source>
        <dbReference type="ARBA" id="ARBA00022612"/>
    </source>
</evidence>
<dbReference type="GO" id="GO:0006508">
    <property type="term" value="P:proteolysis"/>
    <property type="evidence" value="ECO:0007669"/>
    <property type="project" value="UniProtKB-KW"/>
</dbReference>
<dbReference type="EMBL" id="QAMZ01000006">
    <property type="protein sequence ID" value="PWL55427.1"/>
    <property type="molecule type" value="Genomic_DNA"/>
</dbReference>
<reference evidence="5 6" key="1">
    <citation type="submission" date="2018-03" db="EMBL/GenBank/DDBJ databases">
        <title>The uncultured portion of the human microbiome is neutrally assembled.</title>
        <authorList>
            <person name="Jeraldo P."/>
            <person name="Boardman L."/>
            <person name="White B.A."/>
            <person name="Nelson H."/>
            <person name="Goldenfeld N."/>
            <person name="Chia N."/>
        </authorList>
    </citation>
    <scope>NUCLEOTIDE SEQUENCE [LARGE SCALE GENOMIC DNA]</scope>
    <source>
        <strain evidence="5">CIM:MAG 903</strain>
    </source>
</reference>
<evidence type="ECO:0000256" key="3">
    <source>
        <dbReference type="ARBA" id="ARBA00022801"/>
    </source>
</evidence>
<evidence type="ECO:0000259" key="4">
    <source>
        <dbReference type="Pfam" id="PF04586"/>
    </source>
</evidence>
<dbReference type="AlphaFoldDB" id="A0A316MAC0"/>
<keyword evidence="2 5" id="KW-0645">Protease</keyword>
<comment type="caution">
    <text evidence="5">The sequence shown here is derived from an EMBL/GenBank/DDBJ whole genome shotgun (WGS) entry which is preliminary data.</text>
</comment>
<evidence type="ECO:0000313" key="5">
    <source>
        <dbReference type="EMBL" id="PWL55427.1"/>
    </source>
</evidence>
<keyword evidence="1" id="KW-1188">Viral release from host cell</keyword>
<keyword evidence="3" id="KW-0378">Hydrolase</keyword>
<gene>
    <name evidence="5" type="ORF">DBY38_01525</name>
</gene>
<organism evidence="5 6">
    <name type="scientific">Clostridium cadaveris</name>
    <dbReference type="NCBI Taxonomy" id="1529"/>
    <lineage>
        <taxon>Bacteria</taxon>
        <taxon>Bacillati</taxon>
        <taxon>Bacillota</taxon>
        <taxon>Clostridia</taxon>
        <taxon>Eubacteriales</taxon>
        <taxon>Clostridiaceae</taxon>
        <taxon>Clostridium</taxon>
    </lineage>
</organism>
<feature type="domain" description="Prohead serine protease" evidence="4">
    <location>
        <begin position="8"/>
        <end position="155"/>
    </location>
</feature>
<dbReference type="GO" id="GO:0008233">
    <property type="term" value="F:peptidase activity"/>
    <property type="evidence" value="ECO:0007669"/>
    <property type="project" value="UniProtKB-KW"/>
</dbReference>
<protein>
    <submittedName>
        <fullName evidence="5">HK97 family phage prohead protease</fullName>
    </submittedName>
</protein>
<dbReference type="InterPro" id="IPR054613">
    <property type="entry name" value="Peptidase_S78_dom"/>
</dbReference>
<name>A0A316MAC0_9CLOT</name>
<sequence>MRIEIRSDSVILDGYVNAVDRYSRTINSPTGKFIEKIEPGAFSKALERAENVDLLLDHNKSRKLGSTKEGNLQLFEDNIGLRAICTVRDKEVIEKARNAQLRGWSFGFYSNNDSWDGEKGELQKRSIKDLDITEVSIIDDKMTPIYVGTSIEKRGSEEVVSETRQQDFRAVIDDTTSKEIDKNYYDDLRKRIKGAC</sequence>
<evidence type="ECO:0000256" key="2">
    <source>
        <dbReference type="ARBA" id="ARBA00022670"/>
    </source>
</evidence>
<accession>A0A316MAC0</accession>
<dbReference type="Pfam" id="PF04586">
    <property type="entry name" value="Peptidase_S78"/>
    <property type="match status" value="1"/>
</dbReference>
<dbReference type="Proteomes" id="UP000246114">
    <property type="component" value="Unassembled WGS sequence"/>
</dbReference>